<name>A0A8J4G871_9CHLO</name>
<evidence type="ECO:0000313" key="2">
    <source>
        <dbReference type="Proteomes" id="UP000722791"/>
    </source>
</evidence>
<sequence>MLLDVAPRRGAANSKIIYGNTTARATQVTGSDKFLTTGGLPGTGVTAPWQIEPLVLIVNGWLQDRRRERQLHILQEGTSGDTNTECPNEFSVCFWLDQHLAVLPPDAWQLFRAFQHPYQCSPTIFAVCFGSTSTWQCSPPTPGNNSEPSSIRTNVPQRFFAVCFGSTSTWQCFSPTPGNNSEPSSICTNGPQRFLPCVLARPALGSASPRPLAIIPSLPASVPMVPN</sequence>
<protein>
    <submittedName>
        <fullName evidence="1">Uncharacterized protein</fullName>
    </submittedName>
</protein>
<dbReference type="Proteomes" id="UP000722791">
    <property type="component" value="Unassembled WGS sequence"/>
</dbReference>
<reference evidence="1" key="1">
    <citation type="journal article" date="2021" name="Proc. Natl. Acad. Sci. U.S.A.">
        <title>Three genomes in the algal genus Volvox reveal the fate of a haploid sex-determining region after a transition to homothallism.</title>
        <authorList>
            <person name="Yamamoto K."/>
            <person name="Hamaji T."/>
            <person name="Kawai-Toyooka H."/>
            <person name="Matsuzaki R."/>
            <person name="Takahashi F."/>
            <person name="Nishimura Y."/>
            <person name="Kawachi M."/>
            <person name="Noguchi H."/>
            <person name="Minakuchi Y."/>
            <person name="Umen J.G."/>
            <person name="Toyoda A."/>
            <person name="Nozaki H."/>
        </authorList>
    </citation>
    <scope>NUCLEOTIDE SEQUENCE</scope>
    <source>
        <strain evidence="1">NIES-3785</strain>
    </source>
</reference>
<proteinExistence type="predicted"/>
<dbReference type="AlphaFoldDB" id="A0A8J4G871"/>
<gene>
    <name evidence="1" type="ORF">Vretimale_7056</name>
</gene>
<comment type="caution">
    <text evidence="1">The sequence shown here is derived from an EMBL/GenBank/DDBJ whole genome shotgun (WGS) entry which is preliminary data.</text>
</comment>
<accession>A0A8J4G871</accession>
<evidence type="ECO:0000313" key="1">
    <source>
        <dbReference type="EMBL" id="GIM02147.1"/>
    </source>
</evidence>
<dbReference type="EMBL" id="BNCQ01000011">
    <property type="protein sequence ID" value="GIM02147.1"/>
    <property type="molecule type" value="Genomic_DNA"/>
</dbReference>
<feature type="non-terminal residue" evidence="1">
    <location>
        <position position="1"/>
    </location>
</feature>
<organism evidence="1 2">
    <name type="scientific">Volvox reticuliferus</name>
    <dbReference type="NCBI Taxonomy" id="1737510"/>
    <lineage>
        <taxon>Eukaryota</taxon>
        <taxon>Viridiplantae</taxon>
        <taxon>Chlorophyta</taxon>
        <taxon>core chlorophytes</taxon>
        <taxon>Chlorophyceae</taxon>
        <taxon>CS clade</taxon>
        <taxon>Chlamydomonadales</taxon>
        <taxon>Volvocaceae</taxon>
        <taxon>Volvox</taxon>
    </lineage>
</organism>